<dbReference type="EMBL" id="AP027731">
    <property type="protein sequence ID" value="BDZ45099.1"/>
    <property type="molecule type" value="Genomic_DNA"/>
</dbReference>
<keyword evidence="6 11" id="KW-1133">Transmembrane helix</keyword>
<dbReference type="NCBIfam" id="TIGR00206">
    <property type="entry name" value="fliF"/>
    <property type="match status" value="1"/>
</dbReference>
<dbReference type="PANTHER" id="PTHR30046">
    <property type="entry name" value="FLAGELLAR M-RING PROTEIN"/>
    <property type="match status" value="1"/>
</dbReference>
<dbReference type="PRINTS" id="PR01009">
    <property type="entry name" value="FLGMRINGFLIF"/>
</dbReference>
<sequence length="543" mass="55438">MPAQMSGALRRLLGAIREFTIAQRTLAILAVAVLVLGGIALSAWLTRPTYSPLFSGLSGEDASAIVDQLGKDGVQYELADGGSTIMVPADKVDKERLTAAAAGLPSAGTTGYALLDSMGVTASEFQQDVTYKRAIEGELAKTIEAMSGVKTASVQLAIPKESVFVSQKADPTASVFLETTGGTLSADQVQAIVHLTSAAVDGLKAENVSVVDSKGNLLSSVGTGAAGSAGQQASDYESRVRQTVQAMLDQVVGPGNSTVVVSADVSNESAQRVEESYDVPDNAPVLSESSSSETYTGDGSGTKAGVLGPDNIAVPATGGAAATGTDGSYVNESAVKNNAIDKVTETRSIPAGAISRQTISVAVNADKVTGIDKTTISNLVASAAGINTNRGDKVTVETASFSTAAADAAAEALKAAKDAESQENLTHLITTGAIALVAIGGLVVLLMILRKLFRRDPKSGPLDLGDLPVATAPVAGGAGLPLDPGGQAWPLEAPATIPYTPRGLTAEPNEFEQLQAEINALAAADPEKTADYLRALMDERELT</sequence>
<dbReference type="InterPro" id="IPR013556">
    <property type="entry name" value="Flag_M-ring_C"/>
</dbReference>
<comment type="similarity">
    <text evidence="3 9">Belongs to the FliF family.</text>
</comment>
<reference evidence="15" key="1">
    <citation type="journal article" date="2019" name="Int. J. Syst. Evol. Microbiol.">
        <title>The Global Catalogue of Microorganisms (GCM) 10K type strain sequencing project: providing services to taxonomists for standard genome sequencing and annotation.</title>
        <authorList>
            <consortium name="The Broad Institute Genomics Platform"/>
            <consortium name="The Broad Institute Genome Sequencing Center for Infectious Disease"/>
            <person name="Wu L."/>
            <person name="Ma J."/>
        </authorList>
    </citation>
    <scope>NUCLEOTIDE SEQUENCE [LARGE SCALE GENOMIC DNA]</scope>
    <source>
        <strain evidence="15">NBRC 108725</strain>
    </source>
</reference>
<evidence type="ECO:0000256" key="9">
    <source>
        <dbReference type="PIRNR" id="PIRNR004862"/>
    </source>
</evidence>
<evidence type="ECO:0000259" key="13">
    <source>
        <dbReference type="Pfam" id="PF08345"/>
    </source>
</evidence>
<feature type="region of interest" description="Disordered" evidence="10">
    <location>
        <begin position="270"/>
        <end position="308"/>
    </location>
</feature>
<accession>A0ABM8GA80</accession>
<dbReference type="PANTHER" id="PTHR30046:SF0">
    <property type="entry name" value="FLAGELLAR M-RING PROTEIN"/>
    <property type="match status" value="1"/>
</dbReference>
<dbReference type="Proteomes" id="UP001321498">
    <property type="component" value="Chromosome"/>
</dbReference>
<evidence type="ECO:0000313" key="15">
    <source>
        <dbReference type="Proteomes" id="UP001321498"/>
    </source>
</evidence>
<dbReference type="PIRSF" id="PIRSF004862">
    <property type="entry name" value="FliF"/>
    <property type="match status" value="1"/>
</dbReference>
<dbReference type="InterPro" id="IPR006182">
    <property type="entry name" value="FliF_N_dom"/>
</dbReference>
<evidence type="ECO:0000256" key="8">
    <source>
        <dbReference type="ARBA" id="ARBA00023143"/>
    </source>
</evidence>
<dbReference type="Gene3D" id="3.30.300.30">
    <property type="match status" value="1"/>
</dbReference>
<feature type="transmembrane region" description="Helical" evidence="11">
    <location>
        <begin position="428"/>
        <end position="449"/>
    </location>
</feature>
<evidence type="ECO:0000256" key="1">
    <source>
        <dbReference type="ARBA" id="ARBA00004117"/>
    </source>
</evidence>
<proteinExistence type="inferred from homology"/>
<dbReference type="Pfam" id="PF01514">
    <property type="entry name" value="YscJ_FliF"/>
    <property type="match status" value="1"/>
</dbReference>
<evidence type="ECO:0000256" key="5">
    <source>
        <dbReference type="ARBA" id="ARBA00022692"/>
    </source>
</evidence>
<evidence type="ECO:0000256" key="3">
    <source>
        <dbReference type="ARBA" id="ARBA00007971"/>
    </source>
</evidence>
<protein>
    <recommendedName>
        <fullName evidence="9">Flagellar M-ring protein</fullName>
    </recommendedName>
</protein>
<feature type="compositionally biased region" description="Polar residues" evidence="10">
    <location>
        <begin position="287"/>
        <end position="297"/>
    </location>
</feature>
<name>A0ABM8GA80_9MICO</name>
<keyword evidence="7 11" id="KW-0472">Membrane</keyword>
<keyword evidence="4" id="KW-1003">Cell membrane</keyword>
<dbReference type="InterPro" id="IPR043427">
    <property type="entry name" value="YscJ/FliF"/>
</dbReference>
<comment type="function">
    <text evidence="9">The M ring may be actively involved in energy transduction.</text>
</comment>
<feature type="domain" description="Flagellar M-ring C-terminal" evidence="13">
    <location>
        <begin position="248"/>
        <end position="401"/>
    </location>
</feature>
<dbReference type="Pfam" id="PF08345">
    <property type="entry name" value="YscJ_FliF_C"/>
    <property type="match status" value="1"/>
</dbReference>
<dbReference type="RefSeq" id="WP_286278498.1">
    <property type="nucleotide sequence ID" value="NZ_AP027731.1"/>
</dbReference>
<evidence type="ECO:0000259" key="12">
    <source>
        <dbReference type="Pfam" id="PF01514"/>
    </source>
</evidence>
<comment type="subcellular location">
    <subcellularLocation>
        <location evidence="1 9">Bacterial flagellum basal body</location>
    </subcellularLocation>
    <subcellularLocation>
        <location evidence="2">Cell membrane</location>
        <topology evidence="2">Multi-pass membrane protein</topology>
    </subcellularLocation>
</comment>
<keyword evidence="15" id="KW-1185">Reference proteome</keyword>
<evidence type="ECO:0000256" key="6">
    <source>
        <dbReference type="ARBA" id="ARBA00022989"/>
    </source>
</evidence>
<evidence type="ECO:0000256" key="2">
    <source>
        <dbReference type="ARBA" id="ARBA00004651"/>
    </source>
</evidence>
<evidence type="ECO:0000256" key="10">
    <source>
        <dbReference type="SAM" id="MobiDB-lite"/>
    </source>
</evidence>
<dbReference type="InterPro" id="IPR000067">
    <property type="entry name" value="FlgMring_FliF"/>
</dbReference>
<keyword evidence="8 9" id="KW-0975">Bacterial flagellum</keyword>
<organism evidence="14 15">
    <name type="scientific">Naasia aerilata</name>
    <dbReference type="NCBI Taxonomy" id="1162966"/>
    <lineage>
        <taxon>Bacteria</taxon>
        <taxon>Bacillati</taxon>
        <taxon>Actinomycetota</taxon>
        <taxon>Actinomycetes</taxon>
        <taxon>Micrococcales</taxon>
        <taxon>Microbacteriaceae</taxon>
        <taxon>Naasia</taxon>
    </lineage>
</organism>
<keyword evidence="5 11" id="KW-0812">Transmembrane</keyword>
<evidence type="ECO:0000256" key="7">
    <source>
        <dbReference type="ARBA" id="ARBA00023136"/>
    </source>
</evidence>
<evidence type="ECO:0000256" key="11">
    <source>
        <dbReference type="SAM" id="Phobius"/>
    </source>
</evidence>
<feature type="domain" description="Flagellar M-ring N-terminal" evidence="12">
    <location>
        <begin position="46"/>
        <end position="219"/>
    </location>
</feature>
<gene>
    <name evidence="14" type="ORF">GCM10025866_10080</name>
</gene>
<evidence type="ECO:0000313" key="14">
    <source>
        <dbReference type="EMBL" id="BDZ45099.1"/>
    </source>
</evidence>
<dbReference type="InterPro" id="IPR045851">
    <property type="entry name" value="AMP-bd_C_sf"/>
</dbReference>
<evidence type="ECO:0000256" key="4">
    <source>
        <dbReference type="ARBA" id="ARBA00022475"/>
    </source>
</evidence>
<feature type="transmembrane region" description="Helical" evidence="11">
    <location>
        <begin position="21"/>
        <end position="45"/>
    </location>
</feature>